<gene>
    <name evidence="8" type="ORF">HEPPS_03930</name>
</gene>
<evidence type="ECO:0000256" key="1">
    <source>
        <dbReference type="ARBA" id="ARBA00004496"/>
    </source>
</evidence>
<dbReference type="Gene3D" id="2.70.70.10">
    <property type="entry name" value="Glucose Permease (Domain IIA)"/>
    <property type="match status" value="1"/>
</dbReference>
<dbReference type="InterPro" id="IPR050890">
    <property type="entry name" value="PTS_EIIA_component"/>
</dbReference>
<keyword evidence="5" id="KW-0598">Phosphotransferase system</keyword>
<organism evidence="8 9">
    <name type="scientific">Candidatus Hepatoplasma crinochetorum</name>
    <dbReference type="NCBI Taxonomy" id="295596"/>
    <lineage>
        <taxon>Bacteria</taxon>
        <taxon>Bacillati</taxon>
        <taxon>Mycoplasmatota</taxon>
        <taxon>Mollicutes</taxon>
        <taxon>Candidatus Hepatoplasmataceae</taxon>
        <taxon>Candidatus Hepatoplasma</taxon>
    </lineage>
</organism>
<proteinExistence type="predicted"/>
<evidence type="ECO:0000313" key="8">
    <source>
        <dbReference type="EMBL" id="CRX37171.1"/>
    </source>
</evidence>
<keyword evidence="4" id="KW-0808">Transferase</keyword>
<dbReference type="PROSITE" id="PS51093">
    <property type="entry name" value="PTS_EIIA_TYPE_1"/>
    <property type="match status" value="1"/>
</dbReference>
<keyword evidence="9" id="KW-1185">Reference proteome</keyword>
<dbReference type="InterPro" id="IPR001127">
    <property type="entry name" value="PTS_EIIA_1_perm"/>
</dbReference>
<dbReference type="EMBL" id="CWGI01000001">
    <property type="protein sequence ID" value="CRX37171.1"/>
    <property type="molecule type" value="Genomic_DNA"/>
</dbReference>
<dbReference type="Pfam" id="PF00358">
    <property type="entry name" value="PTS_EIIA_1"/>
    <property type="match status" value="1"/>
</dbReference>
<protein>
    <submittedName>
        <fullName evidence="8">| Mfl187 / PTS system glucose-specific transporter subunit IIA |:217584 Forward</fullName>
    </submittedName>
</protein>
<dbReference type="GO" id="GO:0016301">
    <property type="term" value="F:kinase activity"/>
    <property type="evidence" value="ECO:0007669"/>
    <property type="project" value="UniProtKB-KW"/>
</dbReference>
<evidence type="ECO:0000256" key="5">
    <source>
        <dbReference type="ARBA" id="ARBA00022683"/>
    </source>
</evidence>
<keyword evidence="6" id="KW-0418">Kinase</keyword>
<dbReference type="PANTHER" id="PTHR45008:SF1">
    <property type="entry name" value="PTS SYSTEM GLUCOSE-SPECIFIC EIIA COMPONENT"/>
    <property type="match status" value="1"/>
</dbReference>
<dbReference type="NCBIfam" id="TIGR00830">
    <property type="entry name" value="PTBA"/>
    <property type="match status" value="1"/>
</dbReference>
<dbReference type="InterPro" id="IPR011055">
    <property type="entry name" value="Dup_hybrid_motif"/>
</dbReference>
<keyword evidence="3" id="KW-0762">Sugar transport</keyword>
<feature type="domain" description="PTS EIIA type-1" evidence="7">
    <location>
        <begin position="32"/>
        <end position="136"/>
    </location>
</feature>
<keyword evidence="2" id="KW-0813">Transport</keyword>
<evidence type="ECO:0000259" key="7">
    <source>
        <dbReference type="PROSITE" id="PS51093"/>
    </source>
</evidence>
<dbReference type="SUPFAM" id="SSF51261">
    <property type="entry name" value="Duplicated hybrid motif"/>
    <property type="match status" value="1"/>
</dbReference>
<dbReference type="PANTHER" id="PTHR45008">
    <property type="entry name" value="PTS SYSTEM GLUCOSE-SPECIFIC EIIA COMPONENT"/>
    <property type="match status" value="1"/>
</dbReference>
<dbReference type="GO" id="GO:0009401">
    <property type="term" value="P:phosphoenolpyruvate-dependent sugar phosphotransferase system"/>
    <property type="evidence" value="ECO:0007669"/>
    <property type="project" value="UniProtKB-KW"/>
</dbReference>
<evidence type="ECO:0000256" key="2">
    <source>
        <dbReference type="ARBA" id="ARBA00022448"/>
    </source>
</evidence>
<accession>A0A0G7ZNB4</accession>
<reference evidence="9" key="1">
    <citation type="submission" date="2015-05" db="EMBL/GenBank/DDBJ databases">
        <authorList>
            <person name="Collingro A."/>
        </authorList>
    </citation>
    <scope>NUCLEOTIDE SEQUENCE [LARGE SCALE GENOMIC DNA]</scope>
    <source>
        <strain evidence="9">Ps</strain>
    </source>
</reference>
<evidence type="ECO:0000256" key="6">
    <source>
        <dbReference type="ARBA" id="ARBA00022777"/>
    </source>
</evidence>
<name>A0A0G7ZNB4_9MOLU</name>
<comment type="subcellular location">
    <subcellularLocation>
        <location evidence="1">Cytoplasm</location>
    </subcellularLocation>
</comment>
<sequence length="169" mass="18315">MFFGKRKQINEDELKILSPCDGKVKDLAKVDDAVFAEKMTGDGIAIIPKNGRILAPIKGKMKVVFDTGHAYGIKSDLGPEVLVHIGIDTVALNGQGFTKKISQGKSVKEQAEIAEVDLKVIGELAKGSDIIVILTDDSLEGKWKLEMVAKPGQEIKAGDILFKAIRKDN</sequence>
<dbReference type="Proteomes" id="UP000242141">
    <property type="component" value="Unassembled WGS sequence"/>
</dbReference>
<dbReference type="PROSITE" id="PS00371">
    <property type="entry name" value="PTS_EIIA_TYPE_1_HIS"/>
    <property type="match status" value="1"/>
</dbReference>
<evidence type="ECO:0000256" key="3">
    <source>
        <dbReference type="ARBA" id="ARBA00022597"/>
    </source>
</evidence>
<evidence type="ECO:0000313" key="9">
    <source>
        <dbReference type="Proteomes" id="UP000242141"/>
    </source>
</evidence>
<dbReference type="AlphaFoldDB" id="A0A0G7ZNB4"/>
<dbReference type="GO" id="GO:0005737">
    <property type="term" value="C:cytoplasm"/>
    <property type="evidence" value="ECO:0007669"/>
    <property type="project" value="UniProtKB-SubCell"/>
</dbReference>
<evidence type="ECO:0000256" key="4">
    <source>
        <dbReference type="ARBA" id="ARBA00022679"/>
    </source>
</evidence>